<dbReference type="PANTHER" id="PTHR31927:SF13">
    <property type="entry name" value="TWEEDLEBETA"/>
    <property type="match status" value="1"/>
</dbReference>
<comment type="caution">
    <text evidence="3">The sequence shown here is derived from an EMBL/GenBank/DDBJ whole genome shotgun (WGS) entry which is preliminary data.</text>
</comment>
<organism evidence="3 4">
    <name type="scientific">Exocentrus adspersus</name>
    <dbReference type="NCBI Taxonomy" id="1586481"/>
    <lineage>
        <taxon>Eukaryota</taxon>
        <taxon>Metazoa</taxon>
        <taxon>Ecdysozoa</taxon>
        <taxon>Arthropoda</taxon>
        <taxon>Hexapoda</taxon>
        <taxon>Insecta</taxon>
        <taxon>Pterygota</taxon>
        <taxon>Neoptera</taxon>
        <taxon>Endopterygota</taxon>
        <taxon>Coleoptera</taxon>
        <taxon>Polyphaga</taxon>
        <taxon>Cucujiformia</taxon>
        <taxon>Chrysomeloidea</taxon>
        <taxon>Cerambycidae</taxon>
        <taxon>Lamiinae</taxon>
        <taxon>Acanthocinini</taxon>
        <taxon>Exocentrus</taxon>
    </lineage>
</organism>
<sequence>MDYDLCVDYDNAVKSFGILRVSFLKIGCKTERFNIVLHIFSPSRRHRSINNFNKLLVPLIAAVVQGKPSGSYNYPTPTPSLAPQVLHLGSPTPSAPPLLLDNGSPVVNIGGSLGLGAQSLGLGAQYLGLGAQPLGLGAQPFGLGAQPLNSGLSQFPLGLPLSNQGFGFGNFGSFAFGSPGFGTSGFAAPSLNLPQPNLDVRSGSNVHNTGAVVVQKHVYVHVAPDEPDERPPPRRIVLPPPRKHYKVLFIKAPTPPTPTAPVIPLPQQDEEKTVVYVLVRRPEPDPEVNIQTPPPTLPTKPEVYFIKYNTRKEATASQTIPSGPIPIEGGNGGVSIVEDLIKGGDATISPIRRPSNVPLNLNQASLSGGSALSLAVTGSPLDGPVRVSTTPSTRYGPPEHK</sequence>
<feature type="domain" description="DUF243" evidence="2">
    <location>
        <begin position="212"/>
        <end position="311"/>
    </location>
</feature>
<dbReference type="PANTHER" id="PTHR31927">
    <property type="entry name" value="FI07246P-RELATED-RELATED"/>
    <property type="match status" value="1"/>
</dbReference>
<dbReference type="GO" id="GO:0062129">
    <property type="term" value="C:chitin-based extracellular matrix"/>
    <property type="evidence" value="ECO:0007669"/>
    <property type="project" value="TreeGrafter"/>
</dbReference>
<gene>
    <name evidence="3" type="ORF">NQ315_000944</name>
</gene>
<keyword evidence="4" id="KW-1185">Reference proteome</keyword>
<evidence type="ECO:0000313" key="4">
    <source>
        <dbReference type="Proteomes" id="UP001159042"/>
    </source>
</evidence>
<dbReference type="InterPro" id="IPR004145">
    <property type="entry name" value="DUF243"/>
</dbReference>
<evidence type="ECO:0000256" key="1">
    <source>
        <dbReference type="SAM" id="MobiDB-lite"/>
    </source>
</evidence>
<accession>A0AAV8WGC3</accession>
<protein>
    <recommendedName>
        <fullName evidence="2">DUF243 domain-containing protein</fullName>
    </recommendedName>
</protein>
<dbReference type="EMBL" id="JANEYG010000002">
    <property type="protein sequence ID" value="KAJ8924791.1"/>
    <property type="molecule type" value="Genomic_DNA"/>
</dbReference>
<dbReference type="GO" id="GO:0008010">
    <property type="term" value="F:structural constituent of chitin-based larval cuticle"/>
    <property type="evidence" value="ECO:0007669"/>
    <property type="project" value="TreeGrafter"/>
</dbReference>
<evidence type="ECO:0000259" key="2">
    <source>
        <dbReference type="SMART" id="SM00690"/>
    </source>
</evidence>
<dbReference type="AlphaFoldDB" id="A0AAV8WGC3"/>
<proteinExistence type="predicted"/>
<dbReference type="Proteomes" id="UP001159042">
    <property type="component" value="Unassembled WGS sequence"/>
</dbReference>
<reference evidence="3 4" key="1">
    <citation type="journal article" date="2023" name="Insect Mol. Biol.">
        <title>Genome sequencing provides insights into the evolution of gene families encoding plant cell wall-degrading enzymes in longhorned beetles.</title>
        <authorList>
            <person name="Shin N.R."/>
            <person name="Okamura Y."/>
            <person name="Kirsch R."/>
            <person name="Pauchet Y."/>
        </authorList>
    </citation>
    <scope>NUCLEOTIDE SEQUENCE [LARGE SCALE GENOMIC DNA]</scope>
    <source>
        <strain evidence="3">EAD_L_NR</strain>
    </source>
</reference>
<dbReference type="Pfam" id="PF03103">
    <property type="entry name" value="DUF243"/>
    <property type="match status" value="1"/>
</dbReference>
<name>A0AAV8WGC3_9CUCU</name>
<dbReference type="SMART" id="SM00690">
    <property type="entry name" value="DM5"/>
    <property type="match status" value="1"/>
</dbReference>
<dbReference type="GO" id="GO:0040003">
    <property type="term" value="P:chitin-based cuticle development"/>
    <property type="evidence" value="ECO:0007669"/>
    <property type="project" value="TreeGrafter"/>
</dbReference>
<feature type="region of interest" description="Disordered" evidence="1">
    <location>
        <begin position="378"/>
        <end position="401"/>
    </location>
</feature>
<evidence type="ECO:0000313" key="3">
    <source>
        <dbReference type="EMBL" id="KAJ8924791.1"/>
    </source>
</evidence>